<dbReference type="InterPro" id="IPR050905">
    <property type="entry name" value="Plant_NBS-LRR"/>
</dbReference>
<comment type="similarity">
    <text evidence="1">Belongs to the disease resistance NB-LRR family.</text>
</comment>
<evidence type="ECO:0000313" key="9">
    <source>
        <dbReference type="Proteomes" id="UP001370490"/>
    </source>
</evidence>
<dbReference type="PRINTS" id="PR00364">
    <property type="entry name" value="DISEASERSIST"/>
</dbReference>
<comment type="caution">
    <text evidence="8">The sequence shown here is derived from an EMBL/GenBank/DDBJ whole genome shotgun (WGS) entry which is preliminary data.</text>
</comment>
<proteinExistence type="inferred from homology"/>
<protein>
    <submittedName>
        <fullName evidence="8">NB-ARC</fullName>
    </submittedName>
</protein>
<dbReference type="InterPro" id="IPR002182">
    <property type="entry name" value="NB-ARC"/>
</dbReference>
<evidence type="ECO:0000259" key="7">
    <source>
        <dbReference type="Pfam" id="PF23598"/>
    </source>
</evidence>
<dbReference type="InterPro" id="IPR027417">
    <property type="entry name" value="P-loop_NTPase"/>
</dbReference>
<reference evidence="8 9" key="1">
    <citation type="submission" date="2023-12" db="EMBL/GenBank/DDBJ databases">
        <title>A high-quality genome assembly for Dillenia turbinata (Dilleniales).</title>
        <authorList>
            <person name="Chanderbali A."/>
        </authorList>
    </citation>
    <scope>NUCLEOTIDE SEQUENCE [LARGE SCALE GENOMIC DNA]</scope>
    <source>
        <strain evidence="8">LSX21</strain>
        <tissue evidence="8">Leaf</tissue>
    </source>
</reference>
<keyword evidence="3" id="KW-0677">Repeat</keyword>
<dbReference type="GO" id="GO:0006952">
    <property type="term" value="P:defense response"/>
    <property type="evidence" value="ECO:0007669"/>
    <property type="project" value="UniProtKB-KW"/>
</dbReference>
<feature type="region of interest" description="Disordered" evidence="5">
    <location>
        <begin position="1"/>
        <end position="27"/>
    </location>
</feature>
<accession>A0AAN8YWW7</accession>
<dbReference type="SMART" id="SM00369">
    <property type="entry name" value="LRR_TYP"/>
    <property type="match status" value="3"/>
</dbReference>
<keyword evidence="2" id="KW-0433">Leucine-rich repeat</keyword>
<evidence type="ECO:0000256" key="2">
    <source>
        <dbReference type="ARBA" id="ARBA00022614"/>
    </source>
</evidence>
<dbReference type="Pfam" id="PF00931">
    <property type="entry name" value="NB-ARC"/>
    <property type="match status" value="1"/>
</dbReference>
<dbReference type="EMBL" id="JBAMMX010000024">
    <property type="protein sequence ID" value="KAK6915887.1"/>
    <property type="molecule type" value="Genomic_DNA"/>
</dbReference>
<feature type="compositionally biased region" description="Basic and acidic residues" evidence="5">
    <location>
        <begin position="1"/>
        <end position="10"/>
    </location>
</feature>
<organism evidence="8 9">
    <name type="scientific">Dillenia turbinata</name>
    <dbReference type="NCBI Taxonomy" id="194707"/>
    <lineage>
        <taxon>Eukaryota</taxon>
        <taxon>Viridiplantae</taxon>
        <taxon>Streptophyta</taxon>
        <taxon>Embryophyta</taxon>
        <taxon>Tracheophyta</taxon>
        <taxon>Spermatophyta</taxon>
        <taxon>Magnoliopsida</taxon>
        <taxon>eudicotyledons</taxon>
        <taxon>Gunneridae</taxon>
        <taxon>Pentapetalae</taxon>
        <taxon>Dilleniales</taxon>
        <taxon>Dilleniaceae</taxon>
        <taxon>Dillenia</taxon>
    </lineage>
</organism>
<feature type="compositionally biased region" description="Acidic residues" evidence="5">
    <location>
        <begin position="11"/>
        <end position="27"/>
    </location>
</feature>
<dbReference type="InterPro" id="IPR003591">
    <property type="entry name" value="Leu-rich_rpt_typical-subtyp"/>
</dbReference>
<evidence type="ECO:0000256" key="4">
    <source>
        <dbReference type="ARBA" id="ARBA00022821"/>
    </source>
</evidence>
<sequence length="846" mass="96924">MHIQEAKSDGPFEEEEEEEEDDDDDDDVVRQVLNIANAKVNMVGILGRVGVRKMIVNKALRTSSVLRKLFDKVIWVDASSEDVSERNMHMQMAQQLSLNMEGYYEPWIIAKLLSLLDTMKFLLILDGISRPVNLVKLGIPNLTAESCSKVMVLTSLEDLCQEMKVNMQIKVEGLSAEQGWKLFSEKVGRVAVDHNIESIAKLLLEKCGDYLPIIDLMARALKEVEDVDVWMDALYRLETLAASPVEDVDYFISVVINFCLERLEEKCKKECLKYCALHRKTEQIGIDSLTKSWFRLGFIDEVSRGQEILNDLINAGLLKVKGDQFVRMHPLIRRIIVEIILPLEESKLFLMRGGLGLTKSPAIEEWEKAKEINLVDNEISSLPDCPNCPMLVKLFLRGNKKLRVIPSTFFHYMRCLRVLNLSRTRIRVLPISIFKLTTLQQLYLNSCERLMELPDEVGHLRNLEVLDLEGTKILQVPRGIECLTNLKILEVSIYGDSHGIRNTQSNAQIPYGMIRRLIQLEELNIDIHPQNIWWKDHAIHILRELLGLSRLRDLKLYLPELSLLTDAFGGHPLYLKDFHLIVGCHIKCLFRAVPPDVESEFESYSRCLSLVNCEDLSDLSSLLPHITALYLDHHHHPIETSVSYLARYLKQLKFFIISGCNMLHTLIDREDTTRNVLSSVETLGIYHAHNLRSICLRDARDALGIGLCNVKSLTLCSCPKLTDLFQGKLLWSFNSLEVLIVEDCPIIEILVPDDHPPCASTREISYTLWKLRKLCLHYLLSLVDISNSRLFLPQLEHISVYNCPNLKHLFAQITTTGRLRQIKGEMNWWKALQPQSCMDNVFVAID</sequence>
<evidence type="ECO:0000256" key="1">
    <source>
        <dbReference type="ARBA" id="ARBA00008894"/>
    </source>
</evidence>
<dbReference type="Proteomes" id="UP001370490">
    <property type="component" value="Unassembled WGS sequence"/>
</dbReference>
<dbReference type="Gene3D" id="1.10.10.10">
    <property type="entry name" value="Winged helix-like DNA-binding domain superfamily/Winged helix DNA-binding domain"/>
    <property type="match status" value="1"/>
</dbReference>
<evidence type="ECO:0000256" key="3">
    <source>
        <dbReference type="ARBA" id="ARBA00022737"/>
    </source>
</evidence>
<dbReference type="SUPFAM" id="SSF52058">
    <property type="entry name" value="L domain-like"/>
    <property type="match status" value="1"/>
</dbReference>
<dbReference type="PANTHER" id="PTHR33463:SF179">
    <property type="entry name" value="NB-ARC DOMAIN-CONTAINING PROTEIN"/>
    <property type="match status" value="1"/>
</dbReference>
<dbReference type="AlphaFoldDB" id="A0AAN8YWW7"/>
<evidence type="ECO:0000313" key="8">
    <source>
        <dbReference type="EMBL" id="KAK6915887.1"/>
    </source>
</evidence>
<dbReference type="InterPro" id="IPR055414">
    <property type="entry name" value="LRR_R13L4/SHOC2-like"/>
</dbReference>
<evidence type="ECO:0000256" key="5">
    <source>
        <dbReference type="SAM" id="MobiDB-lite"/>
    </source>
</evidence>
<dbReference type="GO" id="GO:0043531">
    <property type="term" value="F:ADP binding"/>
    <property type="evidence" value="ECO:0007669"/>
    <property type="project" value="InterPro"/>
</dbReference>
<dbReference type="InterPro" id="IPR036388">
    <property type="entry name" value="WH-like_DNA-bd_sf"/>
</dbReference>
<keyword evidence="9" id="KW-1185">Reference proteome</keyword>
<name>A0AAN8YWW7_9MAGN</name>
<feature type="domain" description="Disease resistance R13L4/SHOC-2-like LRR" evidence="7">
    <location>
        <begin position="370"/>
        <end position="714"/>
    </location>
</feature>
<dbReference type="Gene3D" id="3.80.10.10">
    <property type="entry name" value="Ribonuclease Inhibitor"/>
    <property type="match status" value="2"/>
</dbReference>
<dbReference type="Pfam" id="PF23598">
    <property type="entry name" value="LRR_14"/>
    <property type="match status" value="1"/>
</dbReference>
<evidence type="ECO:0000259" key="6">
    <source>
        <dbReference type="Pfam" id="PF00931"/>
    </source>
</evidence>
<dbReference type="InterPro" id="IPR032675">
    <property type="entry name" value="LRR_dom_sf"/>
</dbReference>
<dbReference type="Gene3D" id="3.40.50.300">
    <property type="entry name" value="P-loop containing nucleotide triphosphate hydrolases"/>
    <property type="match status" value="1"/>
</dbReference>
<feature type="domain" description="NB-ARC" evidence="6">
    <location>
        <begin position="37"/>
        <end position="189"/>
    </location>
</feature>
<gene>
    <name evidence="8" type="ORF">RJ641_018748</name>
</gene>
<keyword evidence="4" id="KW-0611">Plant defense</keyword>
<dbReference type="SUPFAM" id="SSF52540">
    <property type="entry name" value="P-loop containing nucleoside triphosphate hydrolases"/>
    <property type="match status" value="1"/>
</dbReference>
<dbReference type="PANTHER" id="PTHR33463">
    <property type="entry name" value="NB-ARC DOMAIN-CONTAINING PROTEIN-RELATED"/>
    <property type="match status" value="1"/>
</dbReference>